<evidence type="ECO:0000313" key="12">
    <source>
        <dbReference type="Proteomes" id="UP000582213"/>
    </source>
</evidence>
<feature type="transmembrane region" description="Helical" evidence="7">
    <location>
        <begin position="68"/>
        <end position="89"/>
    </location>
</feature>
<dbReference type="EMBL" id="JACHFY010000031">
    <property type="protein sequence ID" value="MBB5254941.1"/>
    <property type="molecule type" value="Genomic_DNA"/>
</dbReference>
<feature type="domain" description="Major facilitator superfamily (MFS) profile" evidence="8">
    <location>
        <begin position="3"/>
        <end position="410"/>
    </location>
</feature>
<dbReference type="SUPFAM" id="SSF103473">
    <property type="entry name" value="MFS general substrate transporter"/>
    <property type="match status" value="1"/>
</dbReference>
<dbReference type="GeneID" id="42800750"/>
<keyword evidence="4 7" id="KW-1133">Transmembrane helix</keyword>
<evidence type="ECO:0000256" key="1">
    <source>
        <dbReference type="ARBA" id="ARBA00004141"/>
    </source>
</evidence>
<feature type="transmembrane region" description="Helical" evidence="7">
    <location>
        <begin position="163"/>
        <end position="183"/>
    </location>
</feature>
<evidence type="ECO:0000313" key="10">
    <source>
        <dbReference type="EMBL" id="QGR16763.1"/>
    </source>
</evidence>
<dbReference type="GO" id="GO:0015112">
    <property type="term" value="F:nitrate transmembrane transporter activity"/>
    <property type="evidence" value="ECO:0007669"/>
    <property type="project" value="InterPro"/>
</dbReference>
<dbReference type="EMBL" id="CP045484">
    <property type="protein sequence ID" value="QGR16763.1"/>
    <property type="molecule type" value="Genomic_DNA"/>
</dbReference>
<evidence type="ECO:0000256" key="4">
    <source>
        <dbReference type="ARBA" id="ARBA00022989"/>
    </source>
</evidence>
<gene>
    <name evidence="10" type="ORF">D1869_05850</name>
    <name evidence="9" type="ORF">HNQ62_002715</name>
</gene>
<dbReference type="InterPro" id="IPR036259">
    <property type="entry name" value="MFS_trans_sf"/>
</dbReference>
<keyword evidence="11" id="KW-1185">Reference proteome</keyword>
<comment type="similarity">
    <text evidence="2">Belongs to the major facilitator superfamily. Nitrate/nitrite porter (TC 2.A.1.8) family.</text>
</comment>
<evidence type="ECO:0000256" key="2">
    <source>
        <dbReference type="ARBA" id="ARBA00008432"/>
    </source>
</evidence>
<comment type="subcellular location">
    <subcellularLocation>
        <location evidence="1">Membrane</location>
        <topology evidence="1">Multi-pass membrane protein</topology>
    </subcellularLocation>
</comment>
<reference evidence="9 12" key="2">
    <citation type="submission" date="2020-08" db="EMBL/GenBank/DDBJ databases">
        <title>Genomic Encyclopedia of Type Strains, Phase IV (KMG-IV): sequencing the most valuable type-strain genomes for metagenomic binning, comparative biology and taxonomic classification.</title>
        <authorList>
            <person name="Goeker M."/>
        </authorList>
    </citation>
    <scope>NUCLEOTIDE SEQUENCE [LARGE SCALE GENOMIC DNA]</scope>
    <source>
        <strain evidence="9 12">DSM 12421</strain>
    </source>
</reference>
<dbReference type="GO" id="GO:0042128">
    <property type="term" value="P:nitrate assimilation"/>
    <property type="evidence" value="ECO:0007669"/>
    <property type="project" value="UniProtKB-KW"/>
</dbReference>
<keyword evidence="5" id="KW-0534">Nitrate assimilation</keyword>
<evidence type="ECO:0000256" key="5">
    <source>
        <dbReference type="ARBA" id="ARBA00023063"/>
    </source>
</evidence>
<dbReference type="Pfam" id="PF07690">
    <property type="entry name" value="MFS_1"/>
    <property type="match status" value="1"/>
</dbReference>
<dbReference type="InterPro" id="IPR011701">
    <property type="entry name" value="MFS"/>
</dbReference>
<evidence type="ECO:0000256" key="3">
    <source>
        <dbReference type="ARBA" id="ARBA00022692"/>
    </source>
</evidence>
<name>A0A650CG44_SULOH</name>
<evidence type="ECO:0000313" key="9">
    <source>
        <dbReference type="EMBL" id="MBB5254941.1"/>
    </source>
</evidence>
<feature type="transmembrane region" description="Helical" evidence="7">
    <location>
        <begin position="101"/>
        <end position="122"/>
    </location>
</feature>
<dbReference type="Proteomes" id="UP000427373">
    <property type="component" value="Chromosome"/>
</dbReference>
<keyword evidence="3 7" id="KW-0812">Transmembrane</keyword>
<dbReference type="GO" id="GO:0016020">
    <property type="term" value="C:membrane"/>
    <property type="evidence" value="ECO:0007669"/>
    <property type="project" value="UniProtKB-SubCell"/>
</dbReference>
<dbReference type="InterPro" id="IPR044772">
    <property type="entry name" value="NO3_transporter"/>
</dbReference>
<evidence type="ECO:0000259" key="8">
    <source>
        <dbReference type="PROSITE" id="PS50850"/>
    </source>
</evidence>
<dbReference type="PROSITE" id="PS50850">
    <property type="entry name" value="MFS"/>
    <property type="match status" value="1"/>
</dbReference>
<accession>A0A650CG44</accession>
<feature type="transmembrane region" description="Helical" evidence="7">
    <location>
        <begin position="134"/>
        <end position="157"/>
    </location>
</feature>
<evidence type="ECO:0000313" key="11">
    <source>
        <dbReference type="Proteomes" id="UP000427373"/>
    </source>
</evidence>
<feature type="transmembrane region" description="Helical" evidence="7">
    <location>
        <begin position="230"/>
        <end position="249"/>
    </location>
</feature>
<feature type="transmembrane region" description="Helical" evidence="7">
    <location>
        <begin position="299"/>
        <end position="318"/>
    </location>
</feature>
<evidence type="ECO:0000256" key="6">
    <source>
        <dbReference type="ARBA" id="ARBA00023136"/>
    </source>
</evidence>
<dbReference type="KEGG" id="soh:D1869_05850"/>
<feature type="transmembrane region" description="Helical" evidence="7">
    <location>
        <begin position="42"/>
        <end position="61"/>
    </location>
</feature>
<keyword evidence="6 7" id="KW-0472">Membrane</keyword>
<feature type="transmembrane region" description="Helical" evidence="7">
    <location>
        <begin position="324"/>
        <end position="345"/>
    </location>
</feature>
<dbReference type="RefSeq" id="WP_156014317.1">
    <property type="nucleotide sequence ID" value="NZ_CP045484.1"/>
</dbReference>
<sequence length="414" mass="44938">MNKGLVSGTLAFFSGFSAVALFGITVLKVEPILKLNLIESSWLVAIPLVTGAFLRIPFSLLVNKLGKWVLFIQLFIGLIGLIGIIFTLIDISTLPNSYDLLLLFGAIAGTGISTFSSGITYVSYFYPQRKQGTALGIFAGLGNTAPGIFTAILPLALAKLGLIYSYIAWAIFLGLTIILFVILSPCPSYLKYLKEIKREDKIKELLNVEGLDIIPLSSLKESIEESIKNLRVWALVLMYWTSFGGFEALTEWLPTYWKEFIHISPIEAGILTGVLYSLLTALIRVLGGWWSDIFSGERVTVISFLIMIIGSLTFVLAYSFLIAVIAEIIMALGMGIANGAIFKLVPKYANRAISGASGLVGGLGSAGGLLIPPIMGYIASMSNFSLAFTVFLFLGAISLFLSLKLLKIDRVREA</sequence>
<dbReference type="Proteomes" id="UP000582213">
    <property type="component" value="Unassembled WGS sequence"/>
</dbReference>
<dbReference type="Gene3D" id="1.20.1250.20">
    <property type="entry name" value="MFS general substrate transporter like domains"/>
    <property type="match status" value="2"/>
</dbReference>
<reference evidence="10 11" key="1">
    <citation type="submission" date="2019-10" db="EMBL/GenBank/DDBJ databases">
        <title>Genome Sequences from Six Type Strain Members of the Archaeal Family Sulfolobaceae: Acidianus ambivalens, Acidianus infernus, Metallosphaera prunae, Stygiolobus azoricus, Sulfolobus metallicus, and Sulfurisphaera ohwakuensis.</title>
        <authorList>
            <person name="Counts J.A."/>
            <person name="Kelly R.M."/>
        </authorList>
    </citation>
    <scope>NUCLEOTIDE SEQUENCE [LARGE SCALE GENOMIC DNA]</scope>
    <source>
        <strain evidence="10 11">TA-1</strain>
    </source>
</reference>
<organism evidence="10 11">
    <name type="scientific">Sulfurisphaera ohwakuensis</name>
    <dbReference type="NCBI Taxonomy" id="69656"/>
    <lineage>
        <taxon>Archaea</taxon>
        <taxon>Thermoproteota</taxon>
        <taxon>Thermoprotei</taxon>
        <taxon>Sulfolobales</taxon>
        <taxon>Sulfolobaceae</taxon>
        <taxon>Sulfurisphaera</taxon>
    </lineage>
</organism>
<protein>
    <submittedName>
        <fullName evidence="9 10">MFS transporter</fullName>
    </submittedName>
</protein>
<feature type="transmembrane region" description="Helical" evidence="7">
    <location>
        <begin position="357"/>
        <end position="378"/>
    </location>
</feature>
<dbReference type="InterPro" id="IPR020846">
    <property type="entry name" value="MFS_dom"/>
</dbReference>
<proteinExistence type="inferred from homology"/>
<feature type="transmembrane region" description="Helical" evidence="7">
    <location>
        <begin position="384"/>
        <end position="406"/>
    </location>
</feature>
<feature type="transmembrane region" description="Helical" evidence="7">
    <location>
        <begin position="269"/>
        <end position="287"/>
    </location>
</feature>
<dbReference type="OrthoDB" id="157507at2157"/>
<dbReference type="AlphaFoldDB" id="A0A650CG44"/>
<evidence type="ECO:0000256" key="7">
    <source>
        <dbReference type="SAM" id="Phobius"/>
    </source>
</evidence>
<dbReference type="PANTHER" id="PTHR23515">
    <property type="entry name" value="HIGH-AFFINITY NITRATE TRANSPORTER 2.3"/>
    <property type="match status" value="1"/>
</dbReference>